<keyword evidence="2" id="KW-0813">Transport</keyword>
<dbReference type="AlphaFoldDB" id="A0A3S4ZRL0"/>
<dbReference type="OrthoDB" id="9762778at2"/>
<keyword evidence="6 12" id="KW-0067">ATP-binding</keyword>
<evidence type="ECO:0000256" key="8">
    <source>
        <dbReference type="ARBA" id="ARBA00023136"/>
    </source>
</evidence>
<dbReference type="SMART" id="SM00382">
    <property type="entry name" value="AAA"/>
    <property type="match status" value="1"/>
</dbReference>
<feature type="domain" description="ABC transmembrane type-1" evidence="11">
    <location>
        <begin position="19"/>
        <end position="304"/>
    </location>
</feature>
<dbReference type="Pfam" id="PF00664">
    <property type="entry name" value="ABC_membrane"/>
    <property type="match status" value="1"/>
</dbReference>
<proteinExistence type="predicted"/>
<feature type="domain" description="ABC transporter" evidence="10">
    <location>
        <begin position="337"/>
        <end position="570"/>
    </location>
</feature>
<dbReference type="PROSITE" id="PS50929">
    <property type="entry name" value="ABC_TM1F"/>
    <property type="match status" value="1"/>
</dbReference>
<dbReference type="Pfam" id="PF00005">
    <property type="entry name" value="ABC_tran"/>
    <property type="match status" value="1"/>
</dbReference>
<dbReference type="InterPro" id="IPR036640">
    <property type="entry name" value="ABC1_TM_sf"/>
</dbReference>
<keyword evidence="3" id="KW-1003">Cell membrane</keyword>
<gene>
    <name evidence="12" type="primary">msbA_2</name>
    <name evidence="12" type="ORF">NCTC13079_01460</name>
</gene>
<evidence type="ECO:0000256" key="4">
    <source>
        <dbReference type="ARBA" id="ARBA00022692"/>
    </source>
</evidence>
<evidence type="ECO:0000256" key="2">
    <source>
        <dbReference type="ARBA" id="ARBA00022448"/>
    </source>
</evidence>
<evidence type="ECO:0000256" key="9">
    <source>
        <dbReference type="SAM" id="Phobius"/>
    </source>
</evidence>
<keyword evidence="4 9" id="KW-0812">Transmembrane</keyword>
<dbReference type="Gene3D" id="3.40.50.300">
    <property type="entry name" value="P-loop containing nucleotide triphosphate hydrolases"/>
    <property type="match status" value="1"/>
</dbReference>
<dbReference type="InterPro" id="IPR027417">
    <property type="entry name" value="P-loop_NTPase"/>
</dbReference>
<dbReference type="PANTHER" id="PTHR24221:SF397">
    <property type="entry name" value="ABC TRANSPORTER, ATP-BINDING TRANSMEMBRANE PROTEIN"/>
    <property type="match status" value="1"/>
</dbReference>
<keyword evidence="5" id="KW-0547">Nucleotide-binding</keyword>
<evidence type="ECO:0000256" key="1">
    <source>
        <dbReference type="ARBA" id="ARBA00004651"/>
    </source>
</evidence>
<dbReference type="RefSeq" id="WP_126466156.1">
    <property type="nucleotide sequence ID" value="NZ_LR134523.1"/>
</dbReference>
<organism evidence="12 13">
    <name type="scientific">Aedoeadaptatus ivorii</name>
    <dbReference type="NCBI Taxonomy" id="54006"/>
    <lineage>
        <taxon>Bacteria</taxon>
        <taxon>Bacillati</taxon>
        <taxon>Bacillota</taxon>
        <taxon>Tissierellia</taxon>
        <taxon>Tissierellales</taxon>
        <taxon>Peptoniphilaceae</taxon>
        <taxon>Aedoeadaptatus</taxon>
    </lineage>
</organism>
<dbReference type="InterPro" id="IPR039421">
    <property type="entry name" value="Type_1_exporter"/>
</dbReference>
<dbReference type="InterPro" id="IPR003593">
    <property type="entry name" value="AAA+_ATPase"/>
</dbReference>
<evidence type="ECO:0000256" key="6">
    <source>
        <dbReference type="ARBA" id="ARBA00022840"/>
    </source>
</evidence>
<evidence type="ECO:0000256" key="5">
    <source>
        <dbReference type="ARBA" id="ARBA00022741"/>
    </source>
</evidence>
<dbReference type="FunFam" id="3.40.50.300:FF:000221">
    <property type="entry name" value="Multidrug ABC transporter ATP-binding protein"/>
    <property type="match status" value="1"/>
</dbReference>
<evidence type="ECO:0000313" key="12">
    <source>
        <dbReference type="EMBL" id="VEJ36256.1"/>
    </source>
</evidence>
<dbReference type="PANTHER" id="PTHR24221">
    <property type="entry name" value="ATP-BINDING CASSETTE SUB-FAMILY B"/>
    <property type="match status" value="1"/>
</dbReference>
<evidence type="ECO:0000313" key="13">
    <source>
        <dbReference type="Proteomes" id="UP000269544"/>
    </source>
</evidence>
<dbReference type="PROSITE" id="PS00211">
    <property type="entry name" value="ABC_TRANSPORTER_1"/>
    <property type="match status" value="1"/>
</dbReference>
<dbReference type="GO" id="GO:0016887">
    <property type="term" value="F:ATP hydrolysis activity"/>
    <property type="evidence" value="ECO:0007669"/>
    <property type="project" value="InterPro"/>
</dbReference>
<dbReference type="GO" id="GO:0140359">
    <property type="term" value="F:ABC-type transporter activity"/>
    <property type="evidence" value="ECO:0007669"/>
    <property type="project" value="InterPro"/>
</dbReference>
<dbReference type="EMBL" id="LR134523">
    <property type="protein sequence ID" value="VEJ36256.1"/>
    <property type="molecule type" value="Genomic_DNA"/>
</dbReference>
<dbReference type="InterPro" id="IPR003439">
    <property type="entry name" value="ABC_transporter-like_ATP-bd"/>
</dbReference>
<dbReference type="KEGG" id="piv:NCTC13079_01460"/>
<dbReference type="EC" id="3.6.3.-" evidence="12"/>
<keyword evidence="7 9" id="KW-1133">Transmembrane helix</keyword>
<name>A0A3S4ZRL0_9FIRM</name>
<feature type="transmembrane region" description="Helical" evidence="9">
    <location>
        <begin position="19"/>
        <end position="43"/>
    </location>
</feature>
<dbReference type="SUPFAM" id="SSF52540">
    <property type="entry name" value="P-loop containing nucleoside triphosphate hydrolases"/>
    <property type="match status" value="1"/>
</dbReference>
<dbReference type="Proteomes" id="UP000269544">
    <property type="component" value="Chromosome"/>
</dbReference>
<comment type="subcellular location">
    <subcellularLocation>
        <location evidence="1">Cell membrane</location>
        <topology evidence="1">Multi-pass membrane protein</topology>
    </subcellularLocation>
</comment>
<dbReference type="InterPro" id="IPR011527">
    <property type="entry name" value="ABC1_TM_dom"/>
</dbReference>
<dbReference type="PROSITE" id="PS50893">
    <property type="entry name" value="ABC_TRANSPORTER_2"/>
    <property type="match status" value="1"/>
</dbReference>
<feature type="transmembrane region" description="Helical" evidence="9">
    <location>
        <begin position="248"/>
        <end position="266"/>
    </location>
</feature>
<protein>
    <submittedName>
        <fullName evidence="12">Lipid A export ATP-binding/permease protein MsbA</fullName>
        <ecNumber evidence="12">3.6.3.-</ecNumber>
    </submittedName>
</protein>
<feature type="transmembrane region" description="Helical" evidence="9">
    <location>
        <begin position="145"/>
        <end position="173"/>
    </location>
</feature>
<dbReference type="SUPFAM" id="SSF90123">
    <property type="entry name" value="ABC transporter transmembrane region"/>
    <property type="match status" value="1"/>
</dbReference>
<feature type="transmembrane region" description="Helical" evidence="9">
    <location>
        <begin position="55"/>
        <end position="75"/>
    </location>
</feature>
<feature type="transmembrane region" description="Helical" evidence="9">
    <location>
        <begin position="278"/>
        <end position="297"/>
    </location>
</feature>
<keyword evidence="13" id="KW-1185">Reference proteome</keyword>
<evidence type="ECO:0000256" key="7">
    <source>
        <dbReference type="ARBA" id="ARBA00022989"/>
    </source>
</evidence>
<evidence type="ECO:0000256" key="3">
    <source>
        <dbReference type="ARBA" id="ARBA00022475"/>
    </source>
</evidence>
<evidence type="ECO:0000259" key="11">
    <source>
        <dbReference type="PROSITE" id="PS50929"/>
    </source>
</evidence>
<dbReference type="GO" id="GO:0005524">
    <property type="term" value="F:ATP binding"/>
    <property type="evidence" value="ECO:0007669"/>
    <property type="project" value="UniProtKB-KW"/>
</dbReference>
<evidence type="ECO:0000259" key="10">
    <source>
        <dbReference type="PROSITE" id="PS50893"/>
    </source>
</evidence>
<keyword evidence="8 9" id="KW-0472">Membrane</keyword>
<dbReference type="Gene3D" id="1.20.1560.10">
    <property type="entry name" value="ABC transporter type 1, transmembrane domain"/>
    <property type="match status" value="1"/>
</dbReference>
<sequence length="585" mass="64645">MKTYQRIFGYVPEGKSDGIVSLCLSISSVLMTAYGYFLVCRILERLAIAGDASGALQLATKTVVLLTAGGIAYYLSGLFSHKLGFRLETNLRKKGIDGILKAGFRFFDLHQSGVVRKIVDDNAAQTHSAVAHMIPDTGQAILTPILALAIGFLIDIRLGAVLLGVVALGGLLLKAMAGGESTFMQVYQDALKKLSGETVEYIRGIQVVKIFKADVRSFRALYDAIRDYAHYAYQYALRCKRPYVLYQWLFYGIVALLILLLSFVMGRIGDPKALAAELMMLLFLSGIVFVAFMRIMYAGMYLFQANYALDNLESLYRDMLKSRPAFGEEAQVTAYDIDVCGVDFSYGDHEVFRNFSVSLPAGRTYALVGNSGSGKSTLAKLLSGFYAVDVGHIAIGKKPTEAYTEEALSKAIAFVFQDPKLFQSSIYENVALADRDATQSEVMEALRLAGCDEILEKLPLREETVIGTKGVHLSGGERQRIAIARAILKDAPIVIMDEASAAIDADNEYALKQAFQNLMKNKTVIMIAHRLSSIQNVDEILVLEKGRIVERGDHRTLMRAKGRYKQLVELYHSAEEWRLNDAKVV</sequence>
<dbReference type="GO" id="GO:0005886">
    <property type="term" value="C:plasma membrane"/>
    <property type="evidence" value="ECO:0007669"/>
    <property type="project" value="UniProtKB-SubCell"/>
</dbReference>
<dbReference type="InterPro" id="IPR017871">
    <property type="entry name" value="ABC_transporter-like_CS"/>
</dbReference>
<accession>A0A3S4ZRL0</accession>
<keyword evidence="12" id="KW-0378">Hydrolase</keyword>
<dbReference type="GO" id="GO:0034040">
    <property type="term" value="F:ATPase-coupled lipid transmembrane transporter activity"/>
    <property type="evidence" value="ECO:0007669"/>
    <property type="project" value="TreeGrafter"/>
</dbReference>
<reference evidence="12 13" key="1">
    <citation type="submission" date="2018-12" db="EMBL/GenBank/DDBJ databases">
        <authorList>
            <consortium name="Pathogen Informatics"/>
        </authorList>
    </citation>
    <scope>NUCLEOTIDE SEQUENCE [LARGE SCALE GENOMIC DNA]</scope>
    <source>
        <strain evidence="12 13">NCTC13079</strain>
    </source>
</reference>